<evidence type="ECO:0000313" key="10">
    <source>
        <dbReference type="Proteomes" id="UP000193067"/>
    </source>
</evidence>
<feature type="domain" description="Major facilitator superfamily (MFS) profile" evidence="8">
    <location>
        <begin position="41"/>
        <end position="470"/>
    </location>
</feature>
<evidence type="ECO:0000256" key="5">
    <source>
        <dbReference type="ARBA" id="ARBA00023136"/>
    </source>
</evidence>
<dbReference type="SUPFAM" id="SSF103473">
    <property type="entry name" value="MFS general substrate transporter"/>
    <property type="match status" value="1"/>
</dbReference>
<keyword evidence="3 7" id="KW-0812">Transmembrane</keyword>
<feature type="transmembrane region" description="Helical" evidence="7">
    <location>
        <begin position="114"/>
        <end position="139"/>
    </location>
</feature>
<dbReference type="InterPro" id="IPR020846">
    <property type="entry name" value="MFS_dom"/>
</dbReference>
<dbReference type="InterPro" id="IPR001958">
    <property type="entry name" value="Tet-R_TetA/multi-R_MdtG-like"/>
</dbReference>
<dbReference type="OrthoDB" id="419616at2759"/>
<feature type="transmembrane region" description="Helical" evidence="7">
    <location>
        <begin position="214"/>
        <end position="236"/>
    </location>
</feature>
<dbReference type="EMBL" id="KZ084166">
    <property type="protein sequence ID" value="OSC96797.1"/>
    <property type="molecule type" value="Genomic_DNA"/>
</dbReference>
<evidence type="ECO:0000256" key="3">
    <source>
        <dbReference type="ARBA" id="ARBA00022692"/>
    </source>
</evidence>
<evidence type="ECO:0000256" key="2">
    <source>
        <dbReference type="ARBA" id="ARBA00022448"/>
    </source>
</evidence>
<evidence type="ECO:0000256" key="4">
    <source>
        <dbReference type="ARBA" id="ARBA00022989"/>
    </source>
</evidence>
<comment type="subcellular location">
    <subcellularLocation>
        <location evidence="1">Membrane</location>
        <topology evidence="1">Multi-pass membrane protein</topology>
    </subcellularLocation>
</comment>
<keyword evidence="4 7" id="KW-1133">Transmembrane helix</keyword>
<dbReference type="PANTHER" id="PTHR23504">
    <property type="entry name" value="MAJOR FACILITATOR SUPERFAMILY DOMAIN-CONTAINING PROTEIN 10"/>
    <property type="match status" value="1"/>
</dbReference>
<evidence type="ECO:0000259" key="8">
    <source>
        <dbReference type="PROSITE" id="PS50850"/>
    </source>
</evidence>
<keyword evidence="2" id="KW-0813">Transport</keyword>
<dbReference type="PRINTS" id="PR01035">
    <property type="entry name" value="TCRTETA"/>
</dbReference>
<evidence type="ECO:0000256" key="1">
    <source>
        <dbReference type="ARBA" id="ARBA00004141"/>
    </source>
</evidence>
<evidence type="ECO:0000256" key="7">
    <source>
        <dbReference type="SAM" id="Phobius"/>
    </source>
</evidence>
<dbReference type="PANTHER" id="PTHR23504:SF15">
    <property type="entry name" value="MAJOR FACILITATOR SUPERFAMILY (MFS) PROFILE DOMAIN-CONTAINING PROTEIN"/>
    <property type="match status" value="1"/>
</dbReference>
<protein>
    <submittedName>
        <fullName evidence="9">MFS general substrate transporter</fullName>
    </submittedName>
</protein>
<dbReference type="PROSITE" id="PS50850">
    <property type="entry name" value="MFS"/>
    <property type="match status" value="1"/>
</dbReference>
<name>A0A1Y2I6L3_TRAC3</name>
<evidence type="ECO:0000256" key="6">
    <source>
        <dbReference type="SAM" id="MobiDB-lite"/>
    </source>
</evidence>
<dbReference type="Gene3D" id="1.20.1250.20">
    <property type="entry name" value="MFS general substrate transporter like domains"/>
    <property type="match status" value="1"/>
</dbReference>
<feature type="transmembrane region" description="Helical" evidence="7">
    <location>
        <begin position="274"/>
        <end position="292"/>
    </location>
</feature>
<feature type="transmembrane region" description="Helical" evidence="7">
    <location>
        <begin position="449"/>
        <end position="468"/>
    </location>
</feature>
<dbReference type="Proteomes" id="UP000193067">
    <property type="component" value="Unassembled WGS sequence"/>
</dbReference>
<feature type="transmembrane region" description="Helical" evidence="7">
    <location>
        <begin position="312"/>
        <end position="336"/>
    </location>
</feature>
<dbReference type="GO" id="GO:0022857">
    <property type="term" value="F:transmembrane transporter activity"/>
    <property type="evidence" value="ECO:0007669"/>
    <property type="project" value="InterPro"/>
</dbReference>
<keyword evidence="10" id="KW-1185">Reference proteome</keyword>
<dbReference type="GO" id="GO:0016020">
    <property type="term" value="C:membrane"/>
    <property type="evidence" value="ECO:0007669"/>
    <property type="project" value="UniProtKB-SubCell"/>
</dbReference>
<gene>
    <name evidence="9" type="ORF">PYCCODRAFT_1448359</name>
</gene>
<proteinExistence type="predicted"/>
<dbReference type="InterPro" id="IPR036259">
    <property type="entry name" value="MFS_trans_sf"/>
</dbReference>
<reference evidence="9 10" key="1">
    <citation type="journal article" date="2015" name="Biotechnol. Biofuels">
        <title>Enhanced degradation of softwood versus hardwood by the white-rot fungus Pycnoporus coccineus.</title>
        <authorList>
            <person name="Couturier M."/>
            <person name="Navarro D."/>
            <person name="Chevret D."/>
            <person name="Henrissat B."/>
            <person name="Piumi F."/>
            <person name="Ruiz-Duenas F.J."/>
            <person name="Martinez A.T."/>
            <person name="Grigoriev I.V."/>
            <person name="Riley R."/>
            <person name="Lipzen A."/>
            <person name="Berrin J.G."/>
            <person name="Master E.R."/>
            <person name="Rosso M.N."/>
        </authorList>
    </citation>
    <scope>NUCLEOTIDE SEQUENCE [LARGE SCALE GENOMIC DNA]</scope>
    <source>
        <strain evidence="9 10">BRFM310</strain>
    </source>
</reference>
<feature type="transmembrane region" description="Helical" evidence="7">
    <location>
        <begin position="348"/>
        <end position="366"/>
    </location>
</feature>
<keyword evidence="5 7" id="KW-0472">Membrane</keyword>
<feature type="transmembrane region" description="Helical" evidence="7">
    <location>
        <begin position="83"/>
        <end position="102"/>
    </location>
</feature>
<dbReference type="Pfam" id="PF07690">
    <property type="entry name" value="MFS_1"/>
    <property type="match status" value="1"/>
</dbReference>
<dbReference type="CDD" id="cd17330">
    <property type="entry name" value="MFS_SLC46_TetA_like"/>
    <property type="match status" value="1"/>
</dbReference>
<evidence type="ECO:0000313" key="9">
    <source>
        <dbReference type="EMBL" id="OSC96797.1"/>
    </source>
</evidence>
<organism evidence="9 10">
    <name type="scientific">Trametes coccinea (strain BRFM310)</name>
    <name type="common">Pycnoporus coccineus</name>
    <dbReference type="NCBI Taxonomy" id="1353009"/>
    <lineage>
        <taxon>Eukaryota</taxon>
        <taxon>Fungi</taxon>
        <taxon>Dikarya</taxon>
        <taxon>Basidiomycota</taxon>
        <taxon>Agaricomycotina</taxon>
        <taxon>Agaricomycetes</taxon>
        <taxon>Polyporales</taxon>
        <taxon>Polyporaceae</taxon>
        <taxon>Trametes</taxon>
    </lineage>
</organism>
<sequence>MNASRPPVEEVLDETSPLLREHGTDSPKAAAVKPTPLPKGQIAIVMLLGLAEPITSHCIYPFINQLITDLDITDGDEKKVGYYAGMIESIFFAMEALFVFQWSRLSDHIGRKPVLLVGVGGLCISMICFGLSKTFWGLVVSRSLVGLLNGNTGVSKSMIGELTDETNMAQGFAWLPVAWSAGTTIGPLIGGQLAKPHDRWPATFTHPFWLKYPYFLPCAASAAFSAFTFLITALFLKETVRKRAPSIYGESEPSNTSQDAPPPLRDVLTPRVRLSIANYAVLALIDIAFFALQPLFLATPIELGGLGLDPPLIGIILGTFGLLNGLFQAVFFARLMNVLGPKHLFQQGLLAFVPLYLLFPVMNLYAKAHGITPVVWGLILLQQVLLVVMDLAFGAIFIFITSSVANNRCLGATNGVAQFIASVMRAVGPAAATSLFATSLERNWLGGYAVYPILISMTLVLFFVSTPLPKHMWPKVES</sequence>
<accession>A0A1Y2I6L3</accession>
<dbReference type="InterPro" id="IPR011701">
    <property type="entry name" value="MFS"/>
</dbReference>
<feature type="region of interest" description="Disordered" evidence="6">
    <location>
        <begin position="1"/>
        <end position="31"/>
    </location>
</feature>
<dbReference type="AlphaFoldDB" id="A0A1Y2I6L3"/>
<feature type="transmembrane region" description="Helical" evidence="7">
    <location>
        <begin position="378"/>
        <end position="404"/>
    </location>
</feature>